<organism evidence="2">
    <name type="scientific">Magallana gigas</name>
    <name type="common">Pacific oyster</name>
    <name type="synonym">Crassostrea gigas</name>
    <dbReference type="NCBI Taxonomy" id="29159"/>
    <lineage>
        <taxon>Eukaryota</taxon>
        <taxon>Metazoa</taxon>
        <taxon>Spiralia</taxon>
        <taxon>Lophotrochozoa</taxon>
        <taxon>Mollusca</taxon>
        <taxon>Bivalvia</taxon>
        <taxon>Autobranchia</taxon>
        <taxon>Pteriomorphia</taxon>
        <taxon>Ostreida</taxon>
        <taxon>Ostreoidea</taxon>
        <taxon>Ostreidae</taxon>
        <taxon>Magallana</taxon>
    </lineage>
</organism>
<protein>
    <submittedName>
        <fullName evidence="2">Uncharacterized protein</fullName>
    </submittedName>
</protein>
<sequence length="238" mass="27376">MARQNKVLRLLKLSYGEKDPQKRQDIIELSRKTLMKWFLIEAKNLLKGTIPVDKQTQWFIEKHQDDLKVIADKKVNEDNRLKVVLKRGGAGFLGGVIIRNLLKWNLKKENIAQTGKSKSRKVIKKNLSKKDFRKDLPDWVQEQVDLYRQDQNQKNQGDLDTTLPYAEDDTPTFPIINAKAIQKIDRAMQGPIGAARTSDNFLVMASDRKKKKEVTEKKGKKGVKKEGKKARVEPITLS</sequence>
<dbReference type="AlphaFoldDB" id="K1QA51"/>
<name>K1QA51_MAGGI</name>
<gene>
    <name evidence="2" type="ORF">CGI_10016004</name>
</gene>
<feature type="compositionally biased region" description="Basic residues" evidence="1">
    <location>
        <begin position="208"/>
        <end position="228"/>
    </location>
</feature>
<dbReference type="EMBL" id="JH819176">
    <property type="protein sequence ID" value="EKC33537.1"/>
    <property type="molecule type" value="Genomic_DNA"/>
</dbReference>
<dbReference type="HOGENOM" id="CLU_1166824_0_0_1"/>
<feature type="region of interest" description="Disordered" evidence="1">
    <location>
        <begin position="203"/>
        <end position="238"/>
    </location>
</feature>
<evidence type="ECO:0000313" key="2">
    <source>
        <dbReference type="EMBL" id="EKC33537.1"/>
    </source>
</evidence>
<accession>K1QA51</accession>
<evidence type="ECO:0000256" key="1">
    <source>
        <dbReference type="SAM" id="MobiDB-lite"/>
    </source>
</evidence>
<dbReference type="InParanoid" id="K1QA51"/>
<proteinExistence type="predicted"/>
<reference evidence="2" key="1">
    <citation type="journal article" date="2012" name="Nature">
        <title>The oyster genome reveals stress adaptation and complexity of shell formation.</title>
        <authorList>
            <person name="Zhang G."/>
            <person name="Fang X."/>
            <person name="Guo X."/>
            <person name="Li L."/>
            <person name="Luo R."/>
            <person name="Xu F."/>
            <person name="Yang P."/>
            <person name="Zhang L."/>
            <person name="Wang X."/>
            <person name="Qi H."/>
            <person name="Xiong Z."/>
            <person name="Que H."/>
            <person name="Xie Y."/>
            <person name="Holland P.W."/>
            <person name="Paps J."/>
            <person name="Zhu Y."/>
            <person name="Wu F."/>
            <person name="Chen Y."/>
            <person name="Wang J."/>
            <person name="Peng C."/>
            <person name="Meng J."/>
            <person name="Yang L."/>
            <person name="Liu J."/>
            <person name="Wen B."/>
            <person name="Zhang N."/>
            <person name="Huang Z."/>
            <person name="Zhu Q."/>
            <person name="Feng Y."/>
            <person name="Mount A."/>
            <person name="Hedgecock D."/>
            <person name="Xu Z."/>
            <person name="Liu Y."/>
            <person name="Domazet-Loso T."/>
            <person name="Du Y."/>
            <person name="Sun X."/>
            <person name="Zhang S."/>
            <person name="Liu B."/>
            <person name="Cheng P."/>
            <person name="Jiang X."/>
            <person name="Li J."/>
            <person name="Fan D."/>
            <person name="Wang W."/>
            <person name="Fu W."/>
            <person name="Wang T."/>
            <person name="Wang B."/>
            <person name="Zhang J."/>
            <person name="Peng Z."/>
            <person name="Li Y."/>
            <person name="Li N."/>
            <person name="Wang J."/>
            <person name="Chen M."/>
            <person name="He Y."/>
            <person name="Tan F."/>
            <person name="Song X."/>
            <person name="Zheng Q."/>
            <person name="Huang R."/>
            <person name="Yang H."/>
            <person name="Du X."/>
            <person name="Chen L."/>
            <person name="Yang M."/>
            <person name="Gaffney P.M."/>
            <person name="Wang S."/>
            <person name="Luo L."/>
            <person name="She Z."/>
            <person name="Ming Y."/>
            <person name="Huang W."/>
            <person name="Zhang S."/>
            <person name="Huang B."/>
            <person name="Zhang Y."/>
            <person name="Qu T."/>
            <person name="Ni P."/>
            <person name="Miao G."/>
            <person name="Wang J."/>
            <person name="Wang Q."/>
            <person name="Steinberg C.E."/>
            <person name="Wang H."/>
            <person name="Li N."/>
            <person name="Qian L."/>
            <person name="Zhang G."/>
            <person name="Li Y."/>
            <person name="Yang H."/>
            <person name="Liu X."/>
            <person name="Wang J."/>
            <person name="Yin Y."/>
            <person name="Wang J."/>
        </authorList>
    </citation>
    <scope>NUCLEOTIDE SEQUENCE [LARGE SCALE GENOMIC DNA]</scope>
    <source>
        <strain evidence="2">05x7-T-G4-1.051#20</strain>
    </source>
</reference>